<accession>A0A1T4XH11</accession>
<evidence type="ECO:0000256" key="2">
    <source>
        <dbReference type="SAM" id="Phobius"/>
    </source>
</evidence>
<dbReference type="GeneID" id="93338327"/>
<dbReference type="EMBL" id="FUYF01000010">
    <property type="protein sequence ID" value="SKA88783.1"/>
    <property type="molecule type" value="Genomic_DNA"/>
</dbReference>
<dbReference type="CDD" id="cd16935">
    <property type="entry name" value="HATPase_AgrC-ComD-like"/>
    <property type="match status" value="1"/>
</dbReference>
<dbReference type="RefSeq" id="WP_078784786.1">
    <property type="nucleotide sequence ID" value="NZ_FUYF01000010.1"/>
</dbReference>
<proteinExistence type="predicted"/>
<keyword evidence="5" id="KW-1185">Reference proteome</keyword>
<feature type="transmembrane region" description="Helical" evidence="2">
    <location>
        <begin position="202"/>
        <end position="219"/>
    </location>
</feature>
<dbReference type="PANTHER" id="PTHR40448">
    <property type="entry name" value="TWO-COMPONENT SENSOR HISTIDINE KINASE"/>
    <property type="match status" value="1"/>
</dbReference>
<feature type="transmembrane region" description="Helical" evidence="2">
    <location>
        <begin position="163"/>
        <end position="182"/>
    </location>
</feature>
<dbReference type="OrthoDB" id="3173688at2"/>
<evidence type="ECO:0000256" key="1">
    <source>
        <dbReference type="SAM" id="Coils"/>
    </source>
</evidence>
<feature type="domain" description="Sensor histidine kinase NatK-like C-terminal" evidence="3">
    <location>
        <begin position="328"/>
        <end position="433"/>
    </location>
</feature>
<dbReference type="AlphaFoldDB" id="A0A1T4XH11"/>
<dbReference type="InterPro" id="IPR036890">
    <property type="entry name" value="HATPase_C_sf"/>
</dbReference>
<feature type="transmembrane region" description="Helical" evidence="2">
    <location>
        <begin position="36"/>
        <end position="55"/>
    </location>
</feature>
<dbReference type="InterPro" id="IPR032834">
    <property type="entry name" value="NatK-like_C"/>
</dbReference>
<dbReference type="PANTHER" id="PTHR40448:SF1">
    <property type="entry name" value="TWO-COMPONENT SENSOR HISTIDINE KINASE"/>
    <property type="match status" value="1"/>
</dbReference>
<reference evidence="4 5" key="1">
    <citation type="submission" date="2017-02" db="EMBL/GenBank/DDBJ databases">
        <authorList>
            <person name="Peterson S.W."/>
        </authorList>
    </citation>
    <scope>NUCLEOTIDE SEQUENCE [LARGE SCALE GENOMIC DNA]</scope>
    <source>
        <strain evidence="4 5">ATCC 27749</strain>
    </source>
</reference>
<feature type="transmembrane region" description="Helical" evidence="2">
    <location>
        <begin position="91"/>
        <end position="112"/>
    </location>
</feature>
<dbReference type="Proteomes" id="UP000190286">
    <property type="component" value="Unassembled WGS sequence"/>
</dbReference>
<dbReference type="Pfam" id="PF14501">
    <property type="entry name" value="HATPase_c_5"/>
    <property type="match status" value="1"/>
</dbReference>
<name>A0A1T4XH11_9FIRM</name>
<organism evidence="4 5">
    <name type="scientific">Gemmiger formicilis</name>
    <dbReference type="NCBI Taxonomy" id="745368"/>
    <lineage>
        <taxon>Bacteria</taxon>
        <taxon>Bacillati</taxon>
        <taxon>Bacillota</taxon>
        <taxon>Clostridia</taxon>
        <taxon>Eubacteriales</taxon>
        <taxon>Gemmiger</taxon>
    </lineage>
</organism>
<feature type="coiled-coil region" evidence="1">
    <location>
        <begin position="248"/>
        <end position="297"/>
    </location>
</feature>
<dbReference type="GO" id="GO:0042802">
    <property type="term" value="F:identical protein binding"/>
    <property type="evidence" value="ECO:0007669"/>
    <property type="project" value="TreeGrafter"/>
</dbReference>
<feature type="transmembrane region" description="Helical" evidence="2">
    <location>
        <begin position="61"/>
        <end position="79"/>
    </location>
</feature>
<sequence>METEVLGNIPRLYTALADWLACLLYLFFLPKRTAGWRRYTIHAVFLLLLGVFMQATGQVPQFWFLPCIAVSILIMYLYIRMQTDVPARSAGYYCVRAFILGELAASLEWQLYYYMVGQHGTPGTGVRVCILAVVYAAVYGVVFALERNYNDIASPLHVHKKEFLSTLFIGVAVYAASNLSYVSPDTPFSGKMTAEIYNIRTLVDLGGMAILFAHHMQLVEYRRKKERDALQNVLQAQYAQYRSAQDSIDLINKKYHDLKHQIAVLRSETSEEKAHYLDAMEQEIRSYEAQNKTGNEVLDTILTSKSLYCQQHGITLTCVADGAALDFMDTMDLCSLFGNALDNAIESVEKLPDSEQRLIHLVVARQKSFLWVRVENTYDGAFQADGNLPKTTKSDARYHGYGLKSIYDTAEKYGGTAEITTQENQFTLKVLFPIKQK</sequence>
<keyword evidence="1" id="KW-0175">Coiled coil</keyword>
<keyword evidence="2" id="KW-0472">Membrane</keyword>
<feature type="transmembrane region" description="Helical" evidence="2">
    <location>
        <begin position="12"/>
        <end position="29"/>
    </location>
</feature>
<evidence type="ECO:0000313" key="5">
    <source>
        <dbReference type="Proteomes" id="UP000190286"/>
    </source>
</evidence>
<dbReference type="SUPFAM" id="SSF55874">
    <property type="entry name" value="ATPase domain of HSP90 chaperone/DNA topoisomerase II/histidine kinase"/>
    <property type="match status" value="1"/>
</dbReference>
<keyword evidence="2" id="KW-0812">Transmembrane</keyword>
<keyword evidence="2" id="KW-1133">Transmembrane helix</keyword>
<evidence type="ECO:0000259" key="3">
    <source>
        <dbReference type="Pfam" id="PF14501"/>
    </source>
</evidence>
<dbReference type="Gene3D" id="3.30.565.10">
    <property type="entry name" value="Histidine kinase-like ATPase, C-terminal domain"/>
    <property type="match status" value="1"/>
</dbReference>
<gene>
    <name evidence="4" type="ORF">SAMN02745178_01871</name>
</gene>
<protein>
    <submittedName>
        <fullName evidence="4">GHKL domain-containing protein</fullName>
    </submittedName>
</protein>
<dbReference type="STRING" id="745368.SAMN02745178_01871"/>
<feature type="transmembrane region" description="Helical" evidence="2">
    <location>
        <begin position="124"/>
        <end position="142"/>
    </location>
</feature>
<evidence type="ECO:0000313" key="4">
    <source>
        <dbReference type="EMBL" id="SKA88783.1"/>
    </source>
</evidence>